<dbReference type="Pfam" id="PF12874">
    <property type="entry name" value="zf-met"/>
    <property type="match status" value="1"/>
</dbReference>
<dbReference type="GO" id="GO:0071004">
    <property type="term" value="C:U2-type prespliceosome"/>
    <property type="evidence" value="ECO:0007669"/>
    <property type="project" value="TreeGrafter"/>
</dbReference>
<feature type="region of interest" description="Disordered" evidence="8">
    <location>
        <begin position="1"/>
        <end position="27"/>
    </location>
</feature>
<keyword evidence="11" id="KW-1185">Reference proteome</keyword>
<dbReference type="InterPro" id="IPR031781">
    <property type="entry name" value="SF3A2_dom"/>
</dbReference>
<dbReference type="SMART" id="SM01050">
    <property type="entry name" value="CactinC_cactus"/>
    <property type="match status" value="1"/>
</dbReference>
<dbReference type="GO" id="GO:0003676">
    <property type="term" value="F:nucleic acid binding"/>
    <property type="evidence" value="ECO:0007669"/>
    <property type="project" value="InterPro"/>
</dbReference>
<evidence type="ECO:0000313" key="11">
    <source>
        <dbReference type="Proteomes" id="UP000816034"/>
    </source>
</evidence>
<dbReference type="SMART" id="SM00451">
    <property type="entry name" value="ZnF_U1"/>
    <property type="match status" value="1"/>
</dbReference>
<dbReference type="InterPro" id="IPR013087">
    <property type="entry name" value="Znf_C2H2_type"/>
</dbReference>
<keyword evidence="2" id="KW-0479">Metal-binding</keyword>
<dbReference type="Gene3D" id="2.60.40.2690">
    <property type="match status" value="1"/>
</dbReference>
<keyword evidence="6" id="KW-0508">mRNA splicing</keyword>
<keyword evidence="3" id="KW-0747">Spliceosome</keyword>
<dbReference type="RefSeq" id="XP_044555056.1">
    <property type="nucleotide sequence ID" value="XM_044699959.1"/>
</dbReference>
<evidence type="ECO:0000256" key="5">
    <source>
        <dbReference type="ARBA" id="ARBA00022833"/>
    </source>
</evidence>
<keyword evidence="3" id="KW-0507">mRNA processing</keyword>
<comment type="caution">
    <text evidence="10">The sequence shown here is derived from an EMBL/GenBank/DDBJ whole genome shotgun (WGS) entry which is preliminary data.</text>
</comment>
<dbReference type="GeneID" id="68102193"/>
<dbReference type="GO" id="GO:0071013">
    <property type="term" value="C:catalytic step 2 spliceosome"/>
    <property type="evidence" value="ECO:0007669"/>
    <property type="project" value="TreeGrafter"/>
</dbReference>
<evidence type="ECO:0000256" key="8">
    <source>
        <dbReference type="SAM" id="MobiDB-lite"/>
    </source>
</evidence>
<accession>A0AA88H5I4</accession>
<feature type="domain" description="U1-type" evidence="9">
    <location>
        <begin position="52"/>
        <end position="86"/>
    </location>
</feature>
<keyword evidence="7" id="KW-0539">Nucleus</keyword>
<keyword evidence="5" id="KW-0862">Zinc</keyword>
<proteinExistence type="inferred from homology"/>
<dbReference type="GO" id="GO:0008270">
    <property type="term" value="F:zinc ion binding"/>
    <property type="evidence" value="ECO:0007669"/>
    <property type="project" value="UniProtKB-KW"/>
</dbReference>
<evidence type="ECO:0000256" key="6">
    <source>
        <dbReference type="ARBA" id="ARBA00023187"/>
    </source>
</evidence>
<dbReference type="GO" id="GO:0000245">
    <property type="term" value="P:spliceosomal complex assembly"/>
    <property type="evidence" value="ECO:0007669"/>
    <property type="project" value="TreeGrafter"/>
</dbReference>
<dbReference type="GO" id="GO:0005686">
    <property type="term" value="C:U2 snRNP"/>
    <property type="evidence" value="ECO:0007669"/>
    <property type="project" value="TreeGrafter"/>
</dbReference>
<evidence type="ECO:0000256" key="2">
    <source>
        <dbReference type="ARBA" id="ARBA00022723"/>
    </source>
</evidence>
<feature type="region of interest" description="Disordered" evidence="8">
    <location>
        <begin position="230"/>
        <end position="280"/>
    </location>
</feature>
<evidence type="ECO:0000259" key="9">
    <source>
        <dbReference type="SMART" id="SM00451"/>
    </source>
</evidence>
<dbReference type="EMBL" id="PYSW02000003">
    <property type="protein sequence ID" value="KAG2393162.1"/>
    <property type="molecule type" value="Genomic_DNA"/>
</dbReference>
<dbReference type="Proteomes" id="UP000816034">
    <property type="component" value="Unassembled WGS sequence"/>
</dbReference>
<evidence type="ECO:0000313" key="10">
    <source>
        <dbReference type="EMBL" id="KAG2393162.1"/>
    </source>
</evidence>
<organism evidence="10 11">
    <name type="scientific">Naegleria lovaniensis</name>
    <name type="common">Amoeba</name>
    <dbReference type="NCBI Taxonomy" id="51637"/>
    <lineage>
        <taxon>Eukaryota</taxon>
        <taxon>Discoba</taxon>
        <taxon>Heterolobosea</taxon>
        <taxon>Tetramitia</taxon>
        <taxon>Eutetramitia</taxon>
        <taxon>Vahlkampfiidae</taxon>
        <taxon>Naegleria</taxon>
    </lineage>
</organism>
<evidence type="ECO:0000256" key="7">
    <source>
        <dbReference type="ARBA" id="ARBA00023242"/>
    </source>
</evidence>
<dbReference type="Pfam" id="PF16835">
    <property type="entry name" value="SF3A2"/>
    <property type="match status" value="1"/>
</dbReference>
<name>A0AA88H5I4_NAELO</name>
<dbReference type="InterPro" id="IPR003604">
    <property type="entry name" value="Matrin/U1-like-C_Znf_C2H2"/>
</dbReference>
<protein>
    <recommendedName>
        <fullName evidence="9">U1-type domain-containing protein</fullName>
    </recommendedName>
</protein>
<evidence type="ECO:0000256" key="4">
    <source>
        <dbReference type="ARBA" id="ARBA00022771"/>
    </source>
</evidence>
<dbReference type="PANTHER" id="PTHR23205">
    <property type="entry name" value="SPLICING FACTOR 3A SUBUNIT 2"/>
    <property type="match status" value="1"/>
</dbReference>
<reference evidence="10 11" key="1">
    <citation type="journal article" date="2018" name="BMC Genomics">
        <title>The genome of Naegleria lovaniensis, the basis for a comparative approach to unravel pathogenicity factors of the human pathogenic amoeba N. fowleri.</title>
        <authorList>
            <person name="Liechti N."/>
            <person name="Schurch N."/>
            <person name="Bruggmann R."/>
            <person name="Wittwer M."/>
        </authorList>
    </citation>
    <scope>NUCLEOTIDE SEQUENCE [LARGE SCALE GENOMIC DNA]</scope>
    <source>
        <strain evidence="10 11">ATCC 30569</strain>
    </source>
</reference>
<dbReference type="InterPro" id="IPR052092">
    <property type="entry name" value="SF3A2"/>
</dbReference>
<sequence>MSTGYRDFGSKAGSGGVQSATLSNVERRERQTQLALENIDLEKDPYIIKNHLGKYECKLCLTLHNTIGNYMAHTQGRRHKYNLHKRIAKEQKDSNLSKSTTQKQPIFKKTLKIGRPGYTVSKKINPETKQKSLVFMIHYPEIEKEIQPRYRIMSSYEQKKDPPNPKYQYLVFAADPYETIAFKIPNKPIDRSEGKFITDWDKEKFTFTLKLHFQKEEKVLPPPPPNVTIPSAATAGKMIPPPPPTNAPAGLGARKPMIPPPPPPLNAKVIPPPPPGMRKQ</sequence>
<dbReference type="PANTHER" id="PTHR23205:SF0">
    <property type="entry name" value="SPLICING FACTOR 3A SUBUNIT 2"/>
    <property type="match status" value="1"/>
</dbReference>
<comment type="similarity">
    <text evidence="1">Belongs to the SF3A2 family.</text>
</comment>
<feature type="compositionally biased region" description="Pro residues" evidence="8">
    <location>
        <begin position="257"/>
        <end position="280"/>
    </location>
</feature>
<gene>
    <name evidence="10" type="ORF">C9374_009739</name>
</gene>
<keyword evidence="4" id="KW-0863">Zinc-finger</keyword>
<dbReference type="AlphaFoldDB" id="A0AA88H5I4"/>
<evidence type="ECO:0000256" key="3">
    <source>
        <dbReference type="ARBA" id="ARBA00022728"/>
    </source>
</evidence>
<evidence type="ECO:0000256" key="1">
    <source>
        <dbReference type="ARBA" id="ARBA00008995"/>
    </source>
</evidence>